<dbReference type="STRING" id="1447875.A0A2B7XJ83"/>
<dbReference type="InterPro" id="IPR011057">
    <property type="entry name" value="Mss4-like_sf"/>
</dbReference>
<dbReference type="AlphaFoldDB" id="A0A2B7XJ83"/>
<reference evidence="6 7" key="1">
    <citation type="submission" date="2017-10" db="EMBL/GenBank/DDBJ databases">
        <title>Comparative genomics in systemic dimorphic fungi from Ajellomycetaceae.</title>
        <authorList>
            <person name="Munoz J.F."/>
            <person name="Mcewen J.G."/>
            <person name="Clay O.K."/>
            <person name="Cuomo C.A."/>
        </authorList>
    </citation>
    <scope>NUCLEOTIDE SEQUENCE [LARGE SCALE GENOMIC DNA]</scope>
    <source>
        <strain evidence="6 7">UAMH5409</strain>
    </source>
</reference>
<comment type="similarity">
    <text evidence="1">Belongs to the Gfa family.</text>
</comment>
<evidence type="ECO:0000313" key="7">
    <source>
        <dbReference type="Proteomes" id="UP000223968"/>
    </source>
</evidence>
<keyword evidence="3" id="KW-0862">Zinc</keyword>
<evidence type="ECO:0000313" key="6">
    <source>
        <dbReference type="EMBL" id="PGH08995.1"/>
    </source>
</evidence>
<dbReference type="OrthoDB" id="6329284at2759"/>
<dbReference type="GO" id="GO:0016846">
    <property type="term" value="F:carbon-sulfur lyase activity"/>
    <property type="evidence" value="ECO:0007669"/>
    <property type="project" value="InterPro"/>
</dbReference>
<keyword evidence="2" id="KW-0479">Metal-binding</keyword>
<proteinExistence type="inferred from homology"/>
<sequence>MSTATTATENPGTPALTGSCLCSHIRYSVSTLPASISHCFCTQCRKAAGAPFQTYVTFPTATITWLNGGREPTYVNSSSFARRGFCDKCGSSLVFQMKAEPGRMSLAGGSIDDESLEKQKGEWKRLGREAVFYWIKEKPAWFEVPSYGGKKFWTDPDVEEQPEGWRGE</sequence>
<keyword evidence="4" id="KW-0456">Lyase</keyword>
<evidence type="ECO:0000259" key="5">
    <source>
        <dbReference type="PROSITE" id="PS51891"/>
    </source>
</evidence>
<organism evidence="6 7">
    <name type="scientific">Helicocarpus griseus UAMH5409</name>
    <dbReference type="NCBI Taxonomy" id="1447875"/>
    <lineage>
        <taxon>Eukaryota</taxon>
        <taxon>Fungi</taxon>
        <taxon>Dikarya</taxon>
        <taxon>Ascomycota</taxon>
        <taxon>Pezizomycotina</taxon>
        <taxon>Eurotiomycetes</taxon>
        <taxon>Eurotiomycetidae</taxon>
        <taxon>Onygenales</taxon>
        <taxon>Ajellomycetaceae</taxon>
        <taxon>Helicocarpus</taxon>
    </lineage>
</organism>
<evidence type="ECO:0000256" key="3">
    <source>
        <dbReference type="ARBA" id="ARBA00022833"/>
    </source>
</evidence>
<comment type="caution">
    <text evidence="6">The sequence shown here is derived from an EMBL/GenBank/DDBJ whole genome shotgun (WGS) entry which is preliminary data.</text>
</comment>
<gene>
    <name evidence="6" type="ORF">AJ79_05790</name>
</gene>
<evidence type="ECO:0000256" key="4">
    <source>
        <dbReference type="ARBA" id="ARBA00023239"/>
    </source>
</evidence>
<name>A0A2B7XJ83_9EURO</name>
<dbReference type="PANTHER" id="PTHR33337">
    <property type="entry name" value="GFA DOMAIN-CONTAINING PROTEIN"/>
    <property type="match status" value="1"/>
</dbReference>
<dbReference type="PROSITE" id="PS51891">
    <property type="entry name" value="CENP_V_GFA"/>
    <property type="match status" value="1"/>
</dbReference>
<keyword evidence="7" id="KW-1185">Reference proteome</keyword>
<protein>
    <recommendedName>
        <fullName evidence="5">CENP-V/GFA domain-containing protein</fullName>
    </recommendedName>
</protein>
<dbReference type="InterPro" id="IPR006913">
    <property type="entry name" value="CENP-V/GFA"/>
</dbReference>
<accession>A0A2B7XJ83</accession>
<dbReference type="PANTHER" id="PTHR33337:SF40">
    <property type="entry name" value="CENP-V_GFA DOMAIN-CONTAINING PROTEIN-RELATED"/>
    <property type="match status" value="1"/>
</dbReference>
<dbReference type="Gene3D" id="3.90.1590.10">
    <property type="entry name" value="glutathione-dependent formaldehyde- activating enzyme (gfa)"/>
    <property type="match status" value="1"/>
</dbReference>
<feature type="domain" description="CENP-V/GFA" evidence="5">
    <location>
        <begin position="16"/>
        <end position="124"/>
    </location>
</feature>
<dbReference type="SUPFAM" id="SSF51316">
    <property type="entry name" value="Mss4-like"/>
    <property type="match status" value="1"/>
</dbReference>
<dbReference type="Pfam" id="PF04828">
    <property type="entry name" value="GFA"/>
    <property type="match status" value="1"/>
</dbReference>
<evidence type="ECO:0000256" key="2">
    <source>
        <dbReference type="ARBA" id="ARBA00022723"/>
    </source>
</evidence>
<evidence type="ECO:0000256" key="1">
    <source>
        <dbReference type="ARBA" id="ARBA00005495"/>
    </source>
</evidence>
<dbReference type="GO" id="GO:0046872">
    <property type="term" value="F:metal ion binding"/>
    <property type="evidence" value="ECO:0007669"/>
    <property type="project" value="UniProtKB-KW"/>
</dbReference>
<dbReference type="EMBL" id="PDNB01000096">
    <property type="protein sequence ID" value="PGH08995.1"/>
    <property type="molecule type" value="Genomic_DNA"/>
</dbReference>
<dbReference type="Proteomes" id="UP000223968">
    <property type="component" value="Unassembled WGS sequence"/>
</dbReference>